<comment type="caution">
    <text evidence="3">The sequence shown here is derived from an EMBL/GenBank/DDBJ whole genome shotgun (WGS) entry which is preliminary data.</text>
</comment>
<evidence type="ECO:0000313" key="4">
    <source>
        <dbReference type="Proteomes" id="UP000722989"/>
    </source>
</evidence>
<accession>A0ABX0XRE5</accession>
<dbReference type="RefSeq" id="WP_167923424.1">
    <property type="nucleotide sequence ID" value="NZ_JAATVY010000001.1"/>
</dbReference>
<evidence type="ECO:0000259" key="2">
    <source>
        <dbReference type="Pfam" id="PF03807"/>
    </source>
</evidence>
<sequence>MKIAVLGTGMVGQALAGRLAELGHEVTVGTRDVAATLSRSEPDAMGNPPYSTWATSHPDVRLAPFAEAAAGAELLVNATSGHVSLATLQSAGADNLAGKILLDIANPLDFSQGFPPTLFVKDTDSLAEQLQAAFPDLKVVKALNTLTAALMVNPRQLADGDHTVFVAGNDADAKKTVTDLLESFGHRDVIDLGDLTAARGTEMLLPIWLRLMGTLNTPMFNIKVVR</sequence>
<reference evidence="3 4" key="1">
    <citation type="submission" date="2020-03" db="EMBL/GenBank/DDBJ databases">
        <title>WGS of the type strain of Planosporangium spp.</title>
        <authorList>
            <person name="Thawai C."/>
        </authorList>
    </citation>
    <scope>NUCLEOTIDE SEQUENCE [LARGE SCALE GENOMIC DNA]</scope>
    <source>
        <strain evidence="3 4">TBRC 5610</strain>
    </source>
</reference>
<protein>
    <submittedName>
        <fullName evidence="3">NAD(P)-binding domain-containing protein</fullName>
    </submittedName>
</protein>
<dbReference type="EMBL" id="JAATVY010000001">
    <property type="protein sequence ID" value="NJC68571.1"/>
    <property type="molecule type" value="Genomic_DNA"/>
</dbReference>
<dbReference type="SUPFAM" id="SSF51735">
    <property type="entry name" value="NAD(P)-binding Rossmann-fold domains"/>
    <property type="match status" value="1"/>
</dbReference>
<keyword evidence="1" id="KW-0560">Oxidoreductase</keyword>
<dbReference type="Proteomes" id="UP000722989">
    <property type="component" value="Unassembled WGS sequence"/>
</dbReference>
<evidence type="ECO:0000256" key="1">
    <source>
        <dbReference type="ARBA" id="ARBA00023002"/>
    </source>
</evidence>
<organism evidence="3 4">
    <name type="scientific">Planosporangium thailandense</name>
    <dbReference type="NCBI Taxonomy" id="765197"/>
    <lineage>
        <taxon>Bacteria</taxon>
        <taxon>Bacillati</taxon>
        <taxon>Actinomycetota</taxon>
        <taxon>Actinomycetes</taxon>
        <taxon>Micromonosporales</taxon>
        <taxon>Micromonosporaceae</taxon>
        <taxon>Planosporangium</taxon>
    </lineage>
</organism>
<dbReference type="PANTHER" id="PTHR14239">
    <property type="entry name" value="DUDULIN-RELATED"/>
    <property type="match status" value="1"/>
</dbReference>
<dbReference type="InterPro" id="IPR036291">
    <property type="entry name" value="NAD(P)-bd_dom_sf"/>
</dbReference>
<dbReference type="InterPro" id="IPR051267">
    <property type="entry name" value="STEAP_metalloreductase"/>
</dbReference>
<feature type="domain" description="Pyrroline-5-carboxylate reductase catalytic N-terminal" evidence="2">
    <location>
        <begin position="2"/>
        <end position="107"/>
    </location>
</feature>
<evidence type="ECO:0000313" key="3">
    <source>
        <dbReference type="EMBL" id="NJC68571.1"/>
    </source>
</evidence>
<name>A0ABX0XRE5_9ACTN</name>
<dbReference type="PANTHER" id="PTHR14239:SF0">
    <property type="entry name" value="F420-DEPENDENT NADP REDUCTASE"/>
    <property type="match status" value="1"/>
</dbReference>
<proteinExistence type="predicted"/>
<dbReference type="InterPro" id="IPR028939">
    <property type="entry name" value="P5C_Rdtase_cat_N"/>
</dbReference>
<keyword evidence="4" id="KW-1185">Reference proteome</keyword>
<gene>
    <name evidence="3" type="ORF">HC031_02360</name>
</gene>
<dbReference type="Gene3D" id="3.40.50.720">
    <property type="entry name" value="NAD(P)-binding Rossmann-like Domain"/>
    <property type="match status" value="1"/>
</dbReference>
<dbReference type="Pfam" id="PF03807">
    <property type="entry name" value="F420_oxidored"/>
    <property type="match status" value="1"/>
</dbReference>